<evidence type="ECO:0000313" key="3">
    <source>
        <dbReference type="Proteomes" id="UP001162483"/>
    </source>
</evidence>
<reference evidence="2" key="1">
    <citation type="submission" date="2023-05" db="EMBL/GenBank/DDBJ databases">
        <authorList>
            <person name="Stuckert A."/>
        </authorList>
    </citation>
    <scope>NUCLEOTIDE SEQUENCE</scope>
</reference>
<organism evidence="2 3">
    <name type="scientific">Staurois parvus</name>
    <dbReference type="NCBI Taxonomy" id="386267"/>
    <lineage>
        <taxon>Eukaryota</taxon>
        <taxon>Metazoa</taxon>
        <taxon>Chordata</taxon>
        <taxon>Craniata</taxon>
        <taxon>Vertebrata</taxon>
        <taxon>Euteleostomi</taxon>
        <taxon>Amphibia</taxon>
        <taxon>Batrachia</taxon>
        <taxon>Anura</taxon>
        <taxon>Neobatrachia</taxon>
        <taxon>Ranoidea</taxon>
        <taxon>Ranidae</taxon>
        <taxon>Staurois</taxon>
    </lineage>
</organism>
<dbReference type="EMBL" id="CATNWA010018078">
    <property type="protein sequence ID" value="CAI9605134.1"/>
    <property type="molecule type" value="Genomic_DNA"/>
</dbReference>
<protein>
    <submittedName>
        <fullName evidence="2">Uncharacterized protein</fullName>
    </submittedName>
</protein>
<comment type="caution">
    <text evidence="2">The sequence shown here is derived from an EMBL/GenBank/DDBJ whole genome shotgun (WGS) entry which is preliminary data.</text>
</comment>
<name>A0ABN9G821_9NEOB</name>
<evidence type="ECO:0000313" key="2">
    <source>
        <dbReference type="EMBL" id="CAI9605134.1"/>
    </source>
</evidence>
<evidence type="ECO:0000256" key="1">
    <source>
        <dbReference type="SAM" id="MobiDB-lite"/>
    </source>
</evidence>
<feature type="non-terminal residue" evidence="2">
    <location>
        <position position="101"/>
    </location>
</feature>
<keyword evidence="3" id="KW-1185">Reference proteome</keyword>
<accession>A0ABN9G821</accession>
<feature type="region of interest" description="Disordered" evidence="1">
    <location>
        <begin position="35"/>
        <end position="69"/>
    </location>
</feature>
<feature type="non-terminal residue" evidence="2">
    <location>
        <position position="1"/>
    </location>
</feature>
<dbReference type="Proteomes" id="UP001162483">
    <property type="component" value="Unassembled WGS sequence"/>
</dbReference>
<gene>
    <name evidence="2" type="ORF">SPARVUS_LOCUS13551805</name>
</gene>
<proteinExistence type="predicted"/>
<sequence length="101" mass="11065">WAQRAYRPGNSAQGWWEPFIVGTAGVQTWELSTGMMETPHNGHSGCTDPGTQHRDGGNPSQWAQQGYRPRNSAQGWWEPLIMGTAGVQTQELSTGMVGTLH</sequence>